<dbReference type="Gene3D" id="1.10.3720.10">
    <property type="entry name" value="MetI-like"/>
    <property type="match status" value="2"/>
</dbReference>
<evidence type="ECO:0000256" key="5">
    <source>
        <dbReference type="ARBA" id="ARBA00022692"/>
    </source>
</evidence>
<dbReference type="GO" id="GO:0005886">
    <property type="term" value="C:plasma membrane"/>
    <property type="evidence" value="ECO:0007669"/>
    <property type="project" value="UniProtKB-SubCell"/>
</dbReference>
<sequence length="507" mass="58853">MEINLLLQGLFLSPLLYIFISSTKSLKDISWYILKNNMSEYILNTLLLVIIAMIVSLIIGTFLAYYEVMYKLKLSKLFKQINILAFCIPSYILGYIYYDFFSSFLYYHFNISYDITNIYVVGILLGISFYPYVYIFARSYLKKIPASIILSSYILGKSRLETFFKIVLPLLKKSLILAILLVFIETINSYGLVSFFGIQVFSTGIYKLYKTSYDLTGAYFISSILVLFLIILIRYIFKILKQDRKYVLEYSKIEYEVKKISKLEEILVSIITLIIFLISFLFPLIYLLRWAFYTYKLVDYEVLFKLSKNTFLISVVASFCIIIFTIFVLEINRLNEKKYFTLFYISYAIPGIIVSISILNLFISLDNLISTKYLYITNLGASLILAYIFRFSVISYSNISSNISKIGKNYYYSSLLLAKSKLKTVFLIDIPMLLPSIISSFILLFIEIAKELPIAAINGRIETLAIRIDKYSADENISYVAIPSLIIILFCFVFTIIKNYLEEKNVL</sequence>
<feature type="transmembrane region" description="Helical" evidence="8">
    <location>
        <begin position="218"/>
        <end position="237"/>
    </location>
</feature>
<comment type="subcellular location">
    <subcellularLocation>
        <location evidence="1">Cell inner membrane</location>
        <topology evidence="1">Multi-pass membrane protein</topology>
    </subcellularLocation>
    <subcellularLocation>
        <location evidence="8">Cell membrane</location>
        <topology evidence="8">Multi-pass membrane protein</topology>
    </subcellularLocation>
</comment>
<feature type="transmembrane region" description="Helical" evidence="8">
    <location>
        <begin position="425"/>
        <end position="446"/>
    </location>
</feature>
<proteinExistence type="inferred from homology"/>
<feature type="transmembrane region" description="Helical" evidence="8">
    <location>
        <begin position="477"/>
        <end position="497"/>
    </location>
</feature>
<dbReference type="AlphaFoldDB" id="A0A6I8ME96"/>
<evidence type="ECO:0000256" key="2">
    <source>
        <dbReference type="ARBA" id="ARBA00022448"/>
    </source>
</evidence>
<feature type="domain" description="ABC transmembrane type-1" evidence="9">
    <location>
        <begin position="42"/>
        <end position="237"/>
    </location>
</feature>
<dbReference type="Pfam" id="PF00528">
    <property type="entry name" value="BPD_transp_1"/>
    <property type="match status" value="2"/>
</dbReference>
<organism evidence="10 11">
    <name type="scientific">Oceanivirga miroungae</name>
    <dbReference type="NCBI Taxonomy" id="1130046"/>
    <lineage>
        <taxon>Bacteria</taxon>
        <taxon>Fusobacteriati</taxon>
        <taxon>Fusobacteriota</taxon>
        <taxon>Fusobacteriia</taxon>
        <taxon>Fusobacteriales</taxon>
        <taxon>Leptotrichiaceae</taxon>
        <taxon>Oceanivirga</taxon>
    </lineage>
</organism>
<protein>
    <submittedName>
        <fullName evidence="10">Iron(III) ABC transporter, permease protein</fullName>
    </submittedName>
</protein>
<accession>A0A6I8ME96</accession>
<evidence type="ECO:0000256" key="4">
    <source>
        <dbReference type="ARBA" id="ARBA00022519"/>
    </source>
</evidence>
<feature type="transmembrane region" description="Helical" evidence="8">
    <location>
        <begin position="77"/>
        <end position="98"/>
    </location>
</feature>
<feature type="transmembrane region" description="Helical" evidence="8">
    <location>
        <begin position="266"/>
        <end position="291"/>
    </location>
</feature>
<evidence type="ECO:0000256" key="7">
    <source>
        <dbReference type="ARBA" id="ARBA00023136"/>
    </source>
</evidence>
<dbReference type="RefSeq" id="WP_156683861.1">
    <property type="nucleotide sequence ID" value="NZ_CABWIB010000001.1"/>
</dbReference>
<feature type="domain" description="ABC transmembrane type-1" evidence="9">
    <location>
        <begin position="307"/>
        <end position="498"/>
    </location>
</feature>
<keyword evidence="2 8" id="KW-0813">Transport</keyword>
<evidence type="ECO:0000256" key="1">
    <source>
        <dbReference type="ARBA" id="ARBA00004429"/>
    </source>
</evidence>
<comment type="similarity">
    <text evidence="8">Belongs to the binding-protein-dependent transport system permease family.</text>
</comment>
<feature type="transmembrane region" description="Helical" evidence="8">
    <location>
        <begin position="341"/>
        <end position="363"/>
    </location>
</feature>
<dbReference type="PANTHER" id="PTHR43357">
    <property type="entry name" value="INNER MEMBRANE ABC TRANSPORTER PERMEASE PROTEIN YDCV"/>
    <property type="match status" value="1"/>
</dbReference>
<feature type="transmembrane region" description="Helical" evidence="8">
    <location>
        <begin position="175"/>
        <end position="198"/>
    </location>
</feature>
<dbReference type="PANTHER" id="PTHR43357:SF3">
    <property type="entry name" value="FE(3+)-TRANSPORT SYSTEM PERMEASE PROTEIN FBPB 2"/>
    <property type="match status" value="1"/>
</dbReference>
<keyword evidence="3" id="KW-1003">Cell membrane</keyword>
<dbReference type="Proteomes" id="UP000419017">
    <property type="component" value="Unassembled WGS sequence"/>
</dbReference>
<feature type="transmembrane region" description="Helical" evidence="8">
    <location>
        <begin position="118"/>
        <end position="137"/>
    </location>
</feature>
<dbReference type="GO" id="GO:0055085">
    <property type="term" value="P:transmembrane transport"/>
    <property type="evidence" value="ECO:0007669"/>
    <property type="project" value="InterPro"/>
</dbReference>
<keyword evidence="11" id="KW-1185">Reference proteome</keyword>
<feature type="transmembrane region" description="Helical" evidence="8">
    <location>
        <begin position="375"/>
        <end position="396"/>
    </location>
</feature>
<evidence type="ECO:0000313" key="11">
    <source>
        <dbReference type="Proteomes" id="UP000419017"/>
    </source>
</evidence>
<name>A0A6I8ME96_9FUSO</name>
<reference evidence="10 11" key="1">
    <citation type="submission" date="2019-10" db="EMBL/GenBank/DDBJ databases">
        <authorList>
            <person name="Blom J."/>
        </authorList>
    </citation>
    <scope>NUCLEOTIDE SEQUENCE [LARGE SCALE GENOMIC DNA]</scope>
    <source>
        <strain evidence="10 11">ES3154-GLU</strain>
    </source>
</reference>
<evidence type="ECO:0000256" key="3">
    <source>
        <dbReference type="ARBA" id="ARBA00022475"/>
    </source>
</evidence>
<dbReference type="InterPro" id="IPR000515">
    <property type="entry name" value="MetI-like"/>
</dbReference>
<dbReference type="InterPro" id="IPR035906">
    <property type="entry name" value="MetI-like_sf"/>
</dbReference>
<dbReference type="PROSITE" id="PS50928">
    <property type="entry name" value="ABC_TM1"/>
    <property type="match status" value="2"/>
</dbReference>
<keyword evidence="6 8" id="KW-1133">Transmembrane helix</keyword>
<dbReference type="CDD" id="cd06261">
    <property type="entry name" value="TM_PBP2"/>
    <property type="match status" value="1"/>
</dbReference>
<keyword evidence="4" id="KW-0997">Cell inner membrane</keyword>
<dbReference type="SUPFAM" id="SSF161098">
    <property type="entry name" value="MetI-like"/>
    <property type="match status" value="2"/>
</dbReference>
<evidence type="ECO:0000259" key="9">
    <source>
        <dbReference type="PROSITE" id="PS50928"/>
    </source>
</evidence>
<feature type="transmembrane region" description="Helical" evidence="8">
    <location>
        <begin position="311"/>
        <end position="329"/>
    </location>
</feature>
<keyword evidence="7 8" id="KW-0472">Membrane</keyword>
<evidence type="ECO:0000256" key="8">
    <source>
        <dbReference type="RuleBase" id="RU363032"/>
    </source>
</evidence>
<evidence type="ECO:0000256" key="6">
    <source>
        <dbReference type="ARBA" id="ARBA00022989"/>
    </source>
</evidence>
<dbReference type="EMBL" id="CABWIB010000001">
    <property type="protein sequence ID" value="VWL85901.1"/>
    <property type="molecule type" value="Genomic_DNA"/>
</dbReference>
<feature type="transmembrane region" description="Helical" evidence="8">
    <location>
        <begin position="41"/>
        <end position="65"/>
    </location>
</feature>
<gene>
    <name evidence="10" type="ORF">OMES3154_01187</name>
</gene>
<evidence type="ECO:0000313" key="10">
    <source>
        <dbReference type="EMBL" id="VWL85901.1"/>
    </source>
</evidence>
<keyword evidence="5 8" id="KW-0812">Transmembrane</keyword>